<dbReference type="RefSeq" id="XP_041556371.1">
    <property type="nucleotide sequence ID" value="XM_041703714.1"/>
</dbReference>
<evidence type="ECO:0000313" key="4">
    <source>
        <dbReference type="Proteomes" id="UP000654913"/>
    </source>
</evidence>
<dbReference type="OrthoDB" id="1393670at2759"/>
<dbReference type="Proteomes" id="UP000654913">
    <property type="component" value="Chromosome 4"/>
</dbReference>
<keyword evidence="4" id="KW-1185">Reference proteome</keyword>
<dbReference type="InterPro" id="IPR002347">
    <property type="entry name" value="SDR_fam"/>
</dbReference>
<name>A0A7R8AMU2_9EURO</name>
<evidence type="ECO:0000256" key="2">
    <source>
        <dbReference type="ARBA" id="ARBA00022857"/>
    </source>
</evidence>
<evidence type="ECO:0000313" key="3">
    <source>
        <dbReference type="EMBL" id="BCS24177.1"/>
    </source>
</evidence>
<accession>A0A7R8AMU2</accession>
<dbReference type="Gene3D" id="3.40.50.720">
    <property type="entry name" value="NAD(P)-binding Rossmann-like Domain"/>
    <property type="match status" value="1"/>
</dbReference>
<dbReference type="SUPFAM" id="SSF51735">
    <property type="entry name" value="NAD(P)-binding Rossmann-fold domains"/>
    <property type="match status" value="1"/>
</dbReference>
<dbReference type="PANTHER" id="PTHR42760">
    <property type="entry name" value="SHORT-CHAIN DEHYDROGENASES/REDUCTASES FAMILY MEMBER"/>
    <property type="match status" value="1"/>
</dbReference>
<dbReference type="FunFam" id="3.40.50.720:FF:000084">
    <property type="entry name" value="Short-chain dehydrogenase reductase"/>
    <property type="match status" value="1"/>
</dbReference>
<keyword evidence="2" id="KW-0521">NADP</keyword>
<dbReference type="InterPro" id="IPR036291">
    <property type="entry name" value="NAD(P)-bd_dom_sf"/>
</dbReference>
<sequence>MSQLPRSFPPRPSRSLAGKVAIVTGAGSTGDNELGNGRAIALLLAEAGASVVCADRDAAPAERTAELIQGEFPGTAALAIQGDVTNEDDCRRMVNGTAARFSRLDILVNNVGIMGARGPAPDVDVSQWAQGLEVNVTSMMLMVKYAVDAMRANAPREEEGYIRGSIVNMGSVAGLQGGTPSLLYPTSKGAVVNMTRAMAAHHARDGIRVNCVCPGMLYTPMMYGSGGIGPAMDPATMEYRRKRSLLQTEGTAWDTAGAVRFLAGNEARWVTGTILTVDAGATCAQLV</sequence>
<dbReference type="GeneID" id="64974182"/>
<dbReference type="GO" id="GO:0048038">
    <property type="term" value="F:quinone binding"/>
    <property type="evidence" value="ECO:0007669"/>
    <property type="project" value="TreeGrafter"/>
</dbReference>
<dbReference type="PRINTS" id="PR00080">
    <property type="entry name" value="SDRFAMILY"/>
</dbReference>
<dbReference type="PROSITE" id="PS00061">
    <property type="entry name" value="ADH_SHORT"/>
    <property type="match status" value="1"/>
</dbReference>
<organism evidence="3 4">
    <name type="scientific">Aspergillus puulaauensis</name>
    <dbReference type="NCBI Taxonomy" id="1220207"/>
    <lineage>
        <taxon>Eukaryota</taxon>
        <taxon>Fungi</taxon>
        <taxon>Dikarya</taxon>
        <taxon>Ascomycota</taxon>
        <taxon>Pezizomycotina</taxon>
        <taxon>Eurotiomycetes</taxon>
        <taxon>Eurotiomycetidae</taxon>
        <taxon>Eurotiales</taxon>
        <taxon>Aspergillaceae</taxon>
        <taxon>Aspergillus</taxon>
    </lineage>
</organism>
<reference evidence="3" key="2">
    <citation type="submission" date="2021-02" db="EMBL/GenBank/DDBJ databases">
        <title>Aspergillus puulaauensis MK2 genome sequence.</title>
        <authorList>
            <person name="Futagami T."/>
            <person name="Mori K."/>
            <person name="Kadooka C."/>
            <person name="Tanaka T."/>
        </authorList>
    </citation>
    <scope>NUCLEOTIDE SEQUENCE</scope>
    <source>
        <strain evidence="3">MK2</strain>
    </source>
</reference>
<comment type="similarity">
    <text evidence="1">Belongs to the short-chain dehydrogenases/reductases (SDR) family.</text>
</comment>
<dbReference type="CDD" id="cd05233">
    <property type="entry name" value="SDR_c"/>
    <property type="match status" value="1"/>
</dbReference>
<protein>
    <submittedName>
        <fullName evidence="3">Uncharacterized protein</fullName>
    </submittedName>
</protein>
<dbReference type="GO" id="GO:0006633">
    <property type="term" value="P:fatty acid biosynthetic process"/>
    <property type="evidence" value="ECO:0007669"/>
    <property type="project" value="TreeGrafter"/>
</dbReference>
<dbReference type="PRINTS" id="PR00081">
    <property type="entry name" value="GDHRDH"/>
</dbReference>
<dbReference type="PANTHER" id="PTHR42760:SF122">
    <property type="entry name" value="NAD(P)-BINDING PROTEIN"/>
    <property type="match status" value="1"/>
</dbReference>
<dbReference type="Pfam" id="PF13561">
    <property type="entry name" value="adh_short_C2"/>
    <property type="match status" value="1"/>
</dbReference>
<proteinExistence type="inferred from homology"/>
<dbReference type="KEGG" id="apuu:APUU_40621A"/>
<reference evidence="3" key="1">
    <citation type="submission" date="2021-01" db="EMBL/GenBank/DDBJ databases">
        <authorList>
            <consortium name="Aspergillus puulaauensis MK2 genome sequencing consortium"/>
            <person name="Kazuki M."/>
            <person name="Futagami T."/>
        </authorList>
    </citation>
    <scope>NUCLEOTIDE SEQUENCE</scope>
    <source>
        <strain evidence="3">MK2</strain>
    </source>
</reference>
<dbReference type="GO" id="GO:0016616">
    <property type="term" value="F:oxidoreductase activity, acting on the CH-OH group of donors, NAD or NADP as acceptor"/>
    <property type="evidence" value="ECO:0007669"/>
    <property type="project" value="TreeGrafter"/>
</dbReference>
<gene>
    <name evidence="3" type="ORF">APUU_40621A</name>
</gene>
<dbReference type="InterPro" id="IPR020904">
    <property type="entry name" value="Sc_DH/Rdtase_CS"/>
</dbReference>
<dbReference type="GO" id="GO:0044550">
    <property type="term" value="P:secondary metabolite biosynthetic process"/>
    <property type="evidence" value="ECO:0007669"/>
    <property type="project" value="UniProtKB-ARBA"/>
</dbReference>
<dbReference type="AlphaFoldDB" id="A0A7R8AMU2"/>
<dbReference type="EMBL" id="AP024446">
    <property type="protein sequence ID" value="BCS24177.1"/>
    <property type="molecule type" value="Genomic_DNA"/>
</dbReference>
<evidence type="ECO:0000256" key="1">
    <source>
        <dbReference type="ARBA" id="ARBA00006484"/>
    </source>
</evidence>